<dbReference type="GO" id="GO:0003995">
    <property type="term" value="F:acyl-CoA dehydrogenase activity"/>
    <property type="evidence" value="ECO:0007669"/>
    <property type="project" value="InterPro"/>
</dbReference>
<dbReference type="SUPFAM" id="SSF56645">
    <property type="entry name" value="Acyl-CoA dehydrogenase NM domain-like"/>
    <property type="match status" value="1"/>
</dbReference>
<dbReference type="InterPro" id="IPR009100">
    <property type="entry name" value="AcylCoA_DH/oxidase_NM_dom_sf"/>
</dbReference>
<evidence type="ECO:0000259" key="10">
    <source>
        <dbReference type="Pfam" id="PF02770"/>
    </source>
</evidence>
<dbReference type="FunFam" id="1.20.140.10:FF:000004">
    <property type="entry name" value="Acyl-CoA dehydrogenase FadE25"/>
    <property type="match status" value="1"/>
</dbReference>
<dbReference type="InterPro" id="IPR046373">
    <property type="entry name" value="Acyl-CoA_Oxase/DH_mid-dom_sf"/>
</dbReference>
<keyword evidence="5 8" id="KW-0560">Oxidoreductase</keyword>
<evidence type="ECO:0000313" key="12">
    <source>
        <dbReference type="EMBL" id="QQK77776.1"/>
    </source>
</evidence>
<feature type="domain" description="Acyl-CoA dehydrogenase/oxidase N-terminal" evidence="11">
    <location>
        <begin position="6"/>
        <end position="117"/>
    </location>
</feature>
<evidence type="ECO:0000256" key="5">
    <source>
        <dbReference type="ARBA" id="ARBA00023002"/>
    </source>
</evidence>
<feature type="domain" description="Acyl-CoA dehydrogenase/oxidase C-terminal" evidence="9">
    <location>
        <begin position="228"/>
        <end position="375"/>
    </location>
</feature>
<dbReference type="Proteomes" id="UP000595823">
    <property type="component" value="Chromosome"/>
</dbReference>
<gene>
    <name evidence="12" type="ORF">HUG15_20810</name>
</gene>
<name>A0A7T6Z6D9_9BACI</name>
<evidence type="ECO:0000259" key="11">
    <source>
        <dbReference type="Pfam" id="PF02771"/>
    </source>
</evidence>
<dbReference type="FunFam" id="2.40.110.10:FF:000001">
    <property type="entry name" value="Acyl-CoA dehydrogenase, mitochondrial"/>
    <property type="match status" value="1"/>
</dbReference>
<dbReference type="PIRSF" id="PIRSF016578">
    <property type="entry name" value="HsaA"/>
    <property type="match status" value="1"/>
</dbReference>
<dbReference type="RefSeq" id="WP_200125437.1">
    <property type="nucleotide sequence ID" value="NZ_CP054705.1"/>
</dbReference>
<dbReference type="InterPro" id="IPR009075">
    <property type="entry name" value="AcylCo_DH/oxidase_C"/>
</dbReference>
<evidence type="ECO:0000256" key="8">
    <source>
        <dbReference type="RuleBase" id="RU362125"/>
    </source>
</evidence>
<dbReference type="PANTHER" id="PTHR43884:SF12">
    <property type="entry name" value="ISOVALERYL-COA DEHYDROGENASE, MITOCHONDRIAL-RELATED"/>
    <property type="match status" value="1"/>
</dbReference>
<dbReference type="GO" id="GO:0050660">
    <property type="term" value="F:flavin adenine dinucleotide binding"/>
    <property type="evidence" value="ECO:0007669"/>
    <property type="project" value="InterPro"/>
</dbReference>
<evidence type="ECO:0000256" key="6">
    <source>
        <dbReference type="ARBA" id="ARBA00052546"/>
    </source>
</evidence>
<dbReference type="Gene3D" id="1.10.540.10">
    <property type="entry name" value="Acyl-CoA dehydrogenase/oxidase, N-terminal domain"/>
    <property type="match status" value="1"/>
</dbReference>
<dbReference type="PROSITE" id="PS00073">
    <property type="entry name" value="ACYL_COA_DH_2"/>
    <property type="match status" value="1"/>
</dbReference>
<dbReference type="InterPro" id="IPR006091">
    <property type="entry name" value="Acyl-CoA_Oxase/DH_mid-dom"/>
</dbReference>
<dbReference type="Pfam" id="PF02770">
    <property type="entry name" value="Acyl-CoA_dh_M"/>
    <property type="match status" value="1"/>
</dbReference>
<dbReference type="Gene3D" id="2.40.110.10">
    <property type="entry name" value="Butyryl-CoA Dehydrogenase, subunit A, domain 2"/>
    <property type="match status" value="1"/>
</dbReference>
<dbReference type="InterPro" id="IPR037069">
    <property type="entry name" value="AcylCoA_DH/ox_N_sf"/>
</dbReference>
<evidence type="ECO:0000256" key="7">
    <source>
        <dbReference type="ARBA" id="ARBA00067585"/>
    </source>
</evidence>
<evidence type="ECO:0000259" key="9">
    <source>
        <dbReference type="Pfam" id="PF00441"/>
    </source>
</evidence>
<dbReference type="SUPFAM" id="SSF47203">
    <property type="entry name" value="Acyl-CoA dehydrogenase C-terminal domain-like"/>
    <property type="match status" value="1"/>
</dbReference>
<proteinExistence type="inferred from homology"/>
<evidence type="ECO:0000256" key="4">
    <source>
        <dbReference type="ARBA" id="ARBA00022827"/>
    </source>
</evidence>
<dbReference type="InterPro" id="IPR006089">
    <property type="entry name" value="Acyl-CoA_DH_CS"/>
</dbReference>
<protein>
    <recommendedName>
        <fullName evidence="7">Acyl-CoA dehydrogenase</fullName>
    </recommendedName>
</protein>
<keyword evidence="13" id="KW-1185">Reference proteome</keyword>
<dbReference type="Pfam" id="PF00441">
    <property type="entry name" value="Acyl-CoA_dh_1"/>
    <property type="match status" value="1"/>
</dbReference>
<organism evidence="12 13">
    <name type="scientific">Salicibibacter cibarius</name>
    <dbReference type="NCBI Taxonomy" id="2743000"/>
    <lineage>
        <taxon>Bacteria</taxon>
        <taxon>Bacillati</taxon>
        <taxon>Bacillota</taxon>
        <taxon>Bacilli</taxon>
        <taxon>Bacillales</taxon>
        <taxon>Bacillaceae</taxon>
        <taxon>Salicibibacter</taxon>
    </lineage>
</organism>
<feature type="domain" description="Acyl-CoA oxidase/dehydrogenase middle" evidence="10">
    <location>
        <begin position="121"/>
        <end position="216"/>
    </location>
</feature>
<dbReference type="Gene3D" id="1.20.140.10">
    <property type="entry name" value="Butyryl-CoA Dehydrogenase, subunit A, domain 3"/>
    <property type="match status" value="1"/>
</dbReference>
<accession>A0A7T6Z6D9</accession>
<evidence type="ECO:0000256" key="2">
    <source>
        <dbReference type="ARBA" id="ARBA00009347"/>
    </source>
</evidence>
<comment type="catalytic activity">
    <reaction evidence="6">
        <text>a 2,3-saturated acyl-CoA + A = a 2,3-dehydroacyl-CoA + AH2</text>
        <dbReference type="Rhea" id="RHEA:48608"/>
        <dbReference type="ChEBI" id="CHEBI:13193"/>
        <dbReference type="ChEBI" id="CHEBI:17499"/>
        <dbReference type="ChEBI" id="CHEBI:60015"/>
        <dbReference type="ChEBI" id="CHEBI:65111"/>
    </reaction>
</comment>
<evidence type="ECO:0000256" key="3">
    <source>
        <dbReference type="ARBA" id="ARBA00022630"/>
    </source>
</evidence>
<reference evidence="12 13" key="1">
    <citation type="submission" date="2020-06" db="EMBL/GenBank/DDBJ databases">
        <title>Genomic analysis of Salicibibacter sp. NKC5-3.</title>
        <authorList>
            <person name="Oh Y.J."/>
        </authorList>
    </citation>
    <scope>NUCLEOTIDE SEQUENCE [LARGE SCALE GENOMIC DNA]</scope>
    <source>
        <strain evidence="12 13">NKC5-3</strain>
    </source>
</reference>
<dbReference type="InterPro" id="IPR013786">
    <property type="entry name" value="AcylCoA_DH/ox_N"/>
</dbReference>
<keyword evidence="4 8" id="KW-0274">FAD</keyword>
<dbReference type="FunFam" id="1.10.540.10:FF:000002">
    <property type="entry name" value="Acyl-CoA dehydrogenase FadE19"/>
    <property type="match status" value="1"/>
</dbReference>
<dbReference type="AlphaFoldDB" id="A0A7T6Z6D9"/>
<dbReference type="KEGG" id="scia:HUG15_20810"/>
<evidence type="ECO:0000256" key="1">
    <source>
        <dbReference type="ARBA" id="ARBA00001974"/>
    </source>
</evidence>
<dbReference type="EMBL" id="CP054705">
    <property type="protein sequence ID" value="QQK77776.1"/>
    <property type="molecule type" value="Genomic_DNA"/>
</dbReference>
<keyword evidence="3 8" id="KW-0285">Flavoprotein</keyword>
<comment type="cofactor">
    <cofactor evidence="1 8">
        <name>FAD</name>
        <dbReference type="ChEBI" id="CHEBI:57692"/>
    </cofactor>
</comment>
<dbReference type="InterPro" id="IPR036250">
    <property type="entry name" value="AcylCo_DH-like_C"/>
</dbReference>
<evidence type="ECO:0000313" key="13">
    <source>
        <dbReference type="Proteomes" id="UP000595823"/>
    </source>
</evidence>
<comment type="similarity">
    <text evidence="2 8">Belongs to the acyl-CoA dehydrogenase family.</text>
</comment>
<dbReference type="Pfam" id="PF02771">
    <property type="entry name" value="Acyl-CoA_dh_N"/>
    <property type="match status" value="1"/>
</dbReference>
<sequence length="381" mass="42163">MQFNLTEEQEMIRKTVREFAQEVIAERASDIDETEKFPKDIWKQMGELGFLSLTLPKEYGGMAADHVSYSIMIEEISKCSASMGNAVAGNKIGQDFMANFASEVQKNKYVESVGKGETIMAFTATEPSGGSDVSAIQTKAVPKDDKFIINGNKIFVTFGELAEFYLAIARTNDQSGHKGMSAIIVERSRSGLKIGKKEKLMGVRGIGTSEIIYEDCEVPAENLIGNEGEGFKYAMKSFDNGRIGIASLALGIAQGALEQATKYAVQREAFGQTISNFQGIQFMLADAESKIEAARLLIYQACYLKDQGLPYTREAAIAKLYASDVAEEVTTNAVQIHGGFGYTKDYPVERMYRDSKITQIYEGTNQIQRMIIARNRLKNYQ</sequence>
<dbReference type="PANTHER" id="PTHR43884">
    <property type="entry name" value="ACYL-COA DEHYDROGENASE"/>
    <property type="match status" value="1"/>
</dbReference>